<sequence>MALAIFDLDNTLLGGDSDHAWGDFISSRNLVDAQAYRARNDAFAEAYAAGTLDIEEYLNFALELLGQHPDDQLDAWHAEFMTSKIDPIILPAALDLIEKHRQAGDTPMIITATNRFVTAPIARKLGIDILLATECERTDGRYTGRTTDVPCFREGKVTRLQRWLEENDESLAGSYFYSDSQNDLPLLRMVDHPVAVDPDDTLHAHALAHAWPVISLRG</sequence>
<dbReference type="FunFam" id="3.40.50.1000:FF:000025">
    <property type="entry name" value="HAD hydrolase, family IB"/>
    <property type="match status" value="1"/>
</dbReference>
<dbReference type="SUPFAM" id="SSF56784">
    <property type="entry name" value="HAD-like"/>
    <property type="match status" value="1"/>
</dbReference>
<dbReference type="PANTHER" id="PTHR43344">
    <property type="entry name" value="PHOSPHOSERINE PHOSPHATASE"/>
    <property type="match status" value="1"/>
</dbReference>
<comment type="similarity">
    <text evidence="2">Belongs to the HAD-like hydrolase superfamily. SerB family.</text>
</comment>
<dbReference type="InterPro" id="IPR050582">
    <property type="entry name" value="HAD-like_SerB"/>
</dbReference>
<dbReference type="GO" id="GO:0046872">
    <property type="term" value="F:metal ion binding"/>
    <property type="evidence" value="ECO:0007669"/>
    <property type="project" value="UniProtKB-KW"/>
</dbReference>
<evidence type="ECO:0000256" key="9">
    <source>
        <dbReference type="ARBA" id="ARBA00052092"/>
    </source>
</evidence>
<comment type="function">
    <text evidence="10">Catalyzes the dephosphorylation of histidinol-phosphate to histidinol, the direct precursor of histidine.</text>
</comment>
<evidence type="ECO:0000313" key="12">
    <source>
        <dbReference type="Proteomes" id="UP000243207"/>
    </source>
</evidence>
<dbReference type="InterPro" id="IPR006385">
    <property type="entry name" value="HAD_hydro_SerB1"/>
</dbReference>
<keyword evidence="5" id="KW-0479">Metal-binding</keyword>
<keyword evidence="12" id="KW-1185">Reference proteome</keyword>
<accession>A0A1H1LC52</accession>
<evidence type="ECO:0000256" key="10">
    <source>
        <dbReference type="ARBA" id="ARBA00053547"/>
    </source>
</evidence>
<dbReference type="OrthoDB" id="9784466at2"/>
<comment type="pathway">
    <text evidence="1">Amino-acid biosynthesis; L-histidine biosynthesis; L-histidine from 5-phospho-alpha-D-ribose 1-diphosphate: step 8/9.</text>
</comment>
<evidence type="ECO:0000256" key="5">
    <source>
        <dbReference type="ARBA" id="ARBA00022723"/>
    </source>
</evidence>
<dbReference type="EMBL" id="LT629736">
    <property type="protein sequence ID" value="SDR71930.1"/>
    <property type="molecule type" value="Genomic_DNA"/>
</dbReference>
<evidence type="ECO:0000256" key="4">
    <source>
        <dbReference type="ARBA" id="ARBA00021697"/>
    </source>
</evidence>
<evidence type="ECO:0000313" key="11">
    <source>
        <dbReference type="EMBL" id="SDR71930.1"/>
    </source>
</evidence>
<evidence type="ECO:0000256" key="2">
    <source>
        <dbReference type="ARBA" id="ARBA00009184"/>
    </source>
</evidence>
<dbReference type="Pfam" id="PF12710">
    <property type="entry name" value="HAD"/>
    <property type="match status" value="1"/>
</dbReference>
<reference evidence="12" key="1">
    <citation type="submission" date="2016-10" db="EMBL/GenBank/DDBJ databases">
        <authorList>
            <person name="Varghese N."/>
            <person name="Submissions S."/>
        </authorList>
    </citation>
    <scope>NUCLEOTIDE SEQUENCE [LARGE SCALE GENOMIC DNA]</scope>
    <source>
        <strain evidence="12">NRRL B-51270</strain>
    </source>
</reference>
<dbReference type="Gene3D" id="1.20.1440.100">
    <property type="entry name" value="SG protein - dephosphorylation function"/>
    <property type="match status" value="1"/>
</dbReference>
<dbReference type="NCBIfam" id="TIGR01490">
    <property type="entry name" value="HAD-SF-IB-hyp1"/>
    <property type="match status" value="1"/>
</dbReference>
<dbReference type="PANTHER" id="PTHR43344:SF13">
    <property type="entry name" value="PHOSPHATASE RV3661-RELATED"/>
    <property type="match status" value="1"/>
</dbReference>
<dbReference type="GO" id="GO:0004401">
    <property type="term" value="F:histidinol-phosphatase activity"/>
    <property type="evidence" value="ECO:0007669"/>
    <property type="project" value="UniProtKB-EC"/>
</dbReference>
<evidence type="ECO:0000256" key="7">
    <source>
        <dbReference type="ARBA" id="ARBA00022842"/>
    </source>
</evidence>
<dbReference type="InterPro" id="IPR023214">
    <property type="entry name" value="HAD_sf"/>
</dbReference>
<evidence type="ECO:0000256" key="3">
    <source>
        <dbReference type="ARBA" id="ARBA00013085"/>
    </source>
</evidence>
<gene>
    <name evidence="11" type="ORF">SAMN05216421_0118</name>
</gene>
<protein>
    <recommendedName>
        <fullName evidence="4">Histidinol-phosphatase</fullName>
        <ecNumber evidence="3">3.1.3.15</ecNumber>
    </recommendedName>
    <alternativeName>
        <fullName evidence="8">Histidinol-phosphate phosphatase</fullName>
    </alternativeName>
</protein>
<dbReference type="InterPro" id="IPR036412">
    <property type="entry name" value="HAD-like_sf"/>
</dbReference>
<evidence type="ECO:0000256" key="6">
    <source>
        <dbReference type="ARBA" id="ARBA00022801"/>
    </source>
</evidence>
<dbReference type="AlphaFoldDB" id="A0A1H1LC52"/>
<dbReference type="Gene3D" id="3.40.50.1000">
    <property type="entry name" value="HAD superfamily/HAD-like"/>
    <property type="match status" value="1"/>
</dbReference>
<name>A0A1H1LC52_9GAMM</name>
<keyword evidence="6 11" id="KW-0378">Hydrolase</keyword>
<dbReference type="NCBIfam" id="TIGR01488">
    <property type="entry name" value="HAD-SF-IB"/>
    <property type="match status" value="1"/>
</dbReference>
<organism evidence="11 12">
    <name type="scientific">Halopseudomonas xinjiangensis</name>
    <dbReference type="NCBI Taxonomy" id="487184"/>
    <lineage>
        <taxon>Bacteria</taxon>
        <taxon>Pseudomonadati</taxon>
        <taxon>Pseudomonadota</taxon>
        <taxon>Gammaproteobacteria</taxon>
        <taxon>Pseudomonadales</taxon>
        <taxon>Pseudomonadaceae</taxon>
        <taxon>Halopseudomonas</taxon>
    </lineage>
</organism>
<dbReference type="EC" id="3.1.3.15" evidence="3"/>
<proteinExistence type="inferred from homology"/>
<evidence type="ECO:0000256" key="8">
    <source>
        <dbReference type="ARBA" id="ARBA00033209"/>
    </source>
</evidence>
<dbReference type="RefSeq" id="WP_093391192.1">
    <property type="nucleotide sequence ID" value="NZ_LT629736.1"/>
</dbReference>
<dbReference type="STRING" id="487184.SAMN05216421_0118"/>
<dbReference type="CDD" id="cd02612">
    <property type="entry name" value="HAD_PGPPase"/>
    <property type="match status" value="1"/>
</dbReference>
<evidence type="ECO:0000256" key="1">
    <source>
        <dbReference type="ARBA" id="ARBA00004970"/>
    </source>
</evidence>
<keyword evidence="7" id="KW-0460">Magnesium</keyword>
<comment type="catalytic activity">
    <reaction evidence="9">
        <text>L-histidinol phosphate + H2O = L-histidinol + phosphate</text>
        <dbReference type="Rhea" id="RHEA:14465"/>
        <dbReference type="ChEBI" id="CHEBI:15377"/>
        <dbReference type="ChEBI" id="CHEBI:43474"/>
        <dbReference type="ChEBI" id="CHEBI:57699"/>
        <dbReference type="ChEBI" id="CHEBI:57980"/>
        <dbReference type="EC" id="3.1.3.15"/>
    </reaction>
    <physiologicalReaction direction="left-to-right" evidence="9">
        <dbReference type="Rhea" id="RHEA:14466"/>
    </physiologicalReaction>
</comment>
<dbReference type="Proteomes" id="UP000243207">
    <property type="component" value="Chromosome I"/>
</dbReference>